<dbReference type="RefSeq" id="WP_228106677.1">
    <property type="nucleotide sequence ID" value="NZ_CP101637.1"/>
</dbReference>
<proteinExistence type="predicted"/>
<sequence>MQLIYNFDGKNKKPNISERRYNRVQLKLDLTQEEDKTNKYNINLIMSSDLKEELEDKMILYKNIEDTIKHAEETKVKFFNKSNNHNLDYYRIKNVTFLVEYTIEGGKYLVYNAYSHRMKIEVN</sequence>
<protein>
    <submittedName>
        <fullName evidence="1">Uncharacterized protein</fullName>
    </submittedName>
</protein>
<dbReference type="Proteomes" id="UP001235030">
    <property type="component" value="Chromosome"/>
</dbReference>
<reference evidence="1 2" key="1">
    <citation type="submission" date="2022-07" db="EMBL/GenBank/DDBJ databases">
        <title>Genome sequence of Terrisporobacter mayombei DSM6539.</title>
        <authorList>
            <person name="Boeer T."/>
            <person name="Bengelsdorf F.R."/>
            <person name="Daniel R."/>
            <person name="Poehlein A."/>
        </authorList>
    </citation>
    <scope>NUCLEOTIDE SEQUENCE [LARGE SCALE GENOMIC DNA]</scope>
    <source>
        <strain evidence="1 2">DSM 6539</strain>
    </source>
</reference>
<evidence type="ECO:0000313" key="2">
    <source>
        <dbReference type="Proteomes" id="UP001235030"/>
    </source>
</evidence>
<evidence type="ECO:0000313" key="1">
    <source>
        <dbReference type="EMBL" id="WMT83601.1"/>
    </source>
</evidence>
<dbReference type="EMBL" id="CP101637">
    <property type="protein sequence ID" value="WMT83601.1"/>
    <property type="molecule type" value="Genomic_DNA"/>
</dbReference>
<accession>A0ABY9Q6I3</accession>
<name>A0ABY9Q6I3_9FIRM</name>
<keyword evidence="2" id="KW-1185">Reference proteome</keyword>
<organism evidence="1 2">
    <name type="scientific">Terrisporobacter mayombei</name>
    <dbReference type="NCBI Taxonomy" id="1541"/>
    <lineage>
        <taxon>Bacteria</taxon>
        <taxon>Bacillati</taxon>
        <taxon>Bacillota</taxon>
        <taxon>Clostridia</taxon>
        <taxon>Peptostreptococcales</taxon>
        <taxon>Peptostreptococcaceae</taxon>
        <taxon>Terrisporobacter</taxon>
    </lineage>
</organism>
<gene>
    <name evidence="1" type="ORF">TEMA_41200</name>
</gene>